<proteinExistence type="predicted"/>
<reference evidence="1" key="1">
    <citation type="submission" date="2020-02" db="EMBL/GenBank/DDBJ databases">
        <authorList>
            <person name="Meier V. D."/>
        </authorList>
    </citation>
    <scope>NUCLEOTIDE SEQUENCE</scope>
    <source>
        <strain evidence="1">AVDCRST_MAG68</strain>
    </source>
</reference>
<evidence type="ECO:0000313" key="1">
    <source>
        <dbReference type="EMBL" id="CAA9364307.1"/>
    </source>
</evidence>
<accession>A0A6J4MR21</accession>
<gene>
    <name evidence="1" type="ORF">AVDCRST_MAG68-5027</name>
</gene>
<organism evidence="1">
    <name type="scientific">uncultured Gemmatimonadota bacterium</name>
    <dbReference type="NCBI Taxonomy" id="203437"/>
    <lineage>
        <taxon>Bacteria</taxon>
        <taxon>Pseudomonadati</taxon>
        <taxon>Gemmatimonadota</taxon>
        <taxon>environmental samples</taxon>
    </lineage>
</organism>
<sequence>MAVLVVPSADEAPWPTLGPAVCEFLESRAVHGPGDLKGKPYRLDDEKRAFIFRAYEVYPRGHPRAGKRRFKRFGLSLRKGTAKTELAAAVAFAELHGESPVRCDGWRRVGRRYEPVGRPVTDPYVPMVAYTEEQTEDLAYAALYVMCSEGPDADLFDIGLDRILRLDDRGRADGKAVALASSPDARDGARTTFQHFDETHRFTLHRLVRAHETMLQNIPKRMGADPWSLETTTTYTPGEGSVAEATHEEAEQIARGAVSDPTFFFFHREAAPDPDESLDDPETLRVAIREASGPSIAGWDDFDGQVENIASLYQQAKRRGNSAYFERVWLNRRVQGNRKAFDATRWADLAEVRQPEERSAIALGLDGSKWRDTTALVATEMATGWQWLAGFWDPADLQDGEVPTDEVEALCDDLFARHEVARMYGDPAQGFDILLARLASRHGARKVAEFYTDSRGLRSTAYAMRSYGTAMRSGEVQHSDDEVLNQHIGNAHRRDIRMLDDDGQPLWVIEKERRDSPFKIDAAMAGGLSWQARTDALSAGFTSTPTDNSVLVFRR</sequence>
<name>A0A6J4MR21_9BACT</name>
<protein>
    <submittedName>
        <fullName evidence="1">Phage terminase, large subunit</fullName>
    </submittedName>
</protein>
<dbReference type="EMBL" id="CADCTW010000217">
    <property type="protein sequence ID" value="CAA9364307.1"/>
    <property type="molecule type" value="Genomic_DNA"/>
</dbReference>
<dbReference type="AlphaFoldDB" id="A0A6J4MR21"/>